<sequence>MKTVRIFLICSSLTFFEQIHAAPCFGSIRASMIVVKGEGNFCEDSASAAYSFSRQSFTSSQYAFCSTSCCSCLVIASASSRTFRMLFLRIESRWSAASSTTMYSHIFWYSSSDGRFRLPFLTLSSKCSSSFHRVCAESLLLVEPPCNEDESWVVF</sequence>
<proteinExistence type="predicted"/>
<feature type="signal peptide" evidence="1">
    <location>
        <begin position="1"/>
        <end position="21"/>
    </location>
</feature>
<dbReference type="AlphaFoldDB" id="A0A2M3ZPF2"/>
<dbReference type="EMBL" id="GGFM01009665">
    <property type="protein sequence ID" value="MBW30416.1"/>
    <property type="molecule type" value="Transcribed_RNA"/>
</dbReference>
<evidence type="ECO:0000313" key="2">
    <source>
        <dbReference type="EMBL" id="MBW30416.1"/>
    </source>
</evidence>
<organism evidence="2">
    <name type="scientific">Anopheles braziliensis</name>
    <dbReference type="NCBI Taxonomy" id="58242"/>
    <lineage>
        <taxon>Eukaryota</taxon>
        <taxon>Metazoa</taxon>
        <taxon>Ecdysozoa</taxon>
        <taxon>Arthropoda</taxon>
        <taxon>Hexapoda</taxon>
        <taxon>Insecta</taxon>
        <taxon>Pterygota</taxon>
        <taxon>Neoptera</taxon>
        <taxon>Endopterygota</taxon>
        <taxon>Diptera</taxon>
        <taxon>Nematocera</taxon>
        <taxon>Culicoidea</taxon>
        <taxon>Culicidae</taxon>
        <taxon>Anophelinae</taxon>
        <taxon>Anopheles</taxon>
    </lineage>
</organism>
<protein>
    <submittedName>
        <fullName evidence="2">Putative secreted peptide</fullName>
    </submittedName>
</protein>
<name>A0A2M3ZPF2_9DIPT</name>
<feature type="chain" id="PRO_5014688708" evidence="1">
    <location>
        <begin position="22"/>
        <end position="155"/>
    </location>
</feature>
<reference evidence="2" key="1">
    <citation type="submission" date="2018-01" db="EMBL/GenBank/DDBJ databases">
        <title>An insight into the sialome of Amazonian anophelines.</title>
        <authorList>
            <person name="Ribeiro J.M."/>
            <person name="Scarpassa V."/>
            <person name="Calvo E."/>
        </authorList>
    </citation>
    <scope>NUCLEOTIDE SEQUENCE</scope>
    <source>
        <tissue evidence="2">Salivary glands</tissue>
    </source>
</reference>
<accession>A0A2M3ZPF2</accession>
<evidence type="ECO:0000256" key="1">
    <source>
        <dbReference type="SAM" id="SignalP"/>
    </source>
</evidence>
<keyword evidence="1" id="KW-0732">Signal</keyword>